<dbReference type="Proteomes" id="UP000663887">
    <property type="component" value="Unassembled WGS sequence"/>
</dbReference>
<gene>
    <name evidence="3" type="ORF">XDN619_LOCUS35796</name>
</gene>
<dbReference type="InterPro" id="IPR036691">
    <property type="entry name" value="Endo/exonu/phosph_ase_sf"/>
</dbReference>
<protein>
    <recommendedName>
        <fullName evidence="5">Endonuclease/exonuclease/phosphatase domain-containing protein</fullName>
    </recommendedName>
</protein>
<dbReference type="Pfam" id="PF14529">
    <property type="entry name" value="Exo_endo_phos_2"/>
    <property type="match status" value="1"/>
</dbReference>
<dbReference type="AlphaFoldDB" id="A0A817AEX4"/>
<evidence type="ECO:0000259" key="2">
    <source>
        <dbReference type="Pfam" id="PF26215"/>
    </source>
</evidence>
<evidence type="ECO:0000313" key="3">
    <source>
        <dbReference type="EMBL" id="CAF2257403.1"/>
    </source>
</evidence>
<sequence length="700" mass="80011">MLDEANKFHPNIKLVRQIGRNAPFLDVFIQNSNEALITSVYHKEAAESYVAPFGSDHPDHVFRNTVDTAITRGVRYSTTLSQFEEEIRQMKLMFFYNGYLPRSIDRRLTKLFSKYLSKHFICLTPPWGPQSSDLCAGRKFNVIGISEVRWTGKGETPSGDFIWSGEDTTHTRGVGMLLSAKAKKTLIGYNPISSRVITARFNATPFKLTVIHVYAPTSASSDDEIEIFYDSIEHALTQTPKKDIIIVTGDWNGKIGSDNTHWESVMGRYGYGDRNERGDRLLEFAALHNPYICNTRFQQKANRKWTWASPDGVHKNMIDLVLIQKRWKSSVTNCRTFQSADISSDHSLVLCNIKLRLKRRCIKPQQYHRADVSQLKSQKVREVYQTRLVNRLQDIDTQCILEEHAAKVEEAIKEALQATVTTTRRVKKPWISEQTLNLADEKRKMKQIKNVSAENGQLYKNLCNKVKKSARQDKDNWIQDKCNEIENGLKIGNTRQAYSLIKTLKKNFVPRITMIRNQDGTMQQSKEGVKQRWTQYYSGLYKDEGGGDEMVKELEGISPSYKEGPQDILYSEVEEAIQTLKSNKSPGSDGITAEMIQAGGEQLTHEIHSLCNKAWHKGVIPEEWGKSILIPIPKKGDLSECANYRTISLISHTGKILLTVLLNRLKRHLDPYLSEEQAGFTQDRIIRSRKQNDHTAKTHI</sequence>
<dbReference type="EMBL" id="CAJNRG010018432">
    <property type="protein sequence ID" value="CAF2257403.1"/>
    <property type="molecule type" value="Genomic_DNA"/>
</dbReference>
<proteinExistence type="predicted"/>
<name>A0A817AEX4_9BILA</name>
<organism evidence="3 4">
    <name type="scientific">Rotaria magnacalcarata</name>
    <dbReference type="NCBI Taxonomy" id="392030"/>
    <lineage>
        <taxon>Eukaryota</taxon>
        <taxon>Metazoa</taxon>
        <taxon>Spiralia</taxon>
        <taxon>Gnathifera</taxon>
        <taxon>Rotifera</taxon>
        <taxon>Eurotatoria</taxon>
        <taxon>Bdelloidea</taxon>
        <taxon>Philodinida</taxon>
        <taxon>Philodinidae</taxon>
        <taxon>Rotaria</taxon>
    </lineage>
</organism>
<evidence type="ECO:0000313" key="4">
    <source>
        <dbReference type="Proteomes" id="UP000663887"/>
    </source>
</evidence>
<dbReference type="InterPro" id="IPR005135">
    <property type="entry name" value="Endo/exonuclease/phosphatase"/>
</dbReference>
<feature type="domain" description="Endonuclease/exonuclease/phosphatase" evidence="1">
    <location>
        <begin position="209"/>
        <end position="349"/>
    </location>
</feature>
<dbReference type="InterPro" id="IPR043502">
    <property type="entry name" value="DNA/RNA_pol_sf"/>
</dbReference>
<dbReference type="SUPFAM" id="SSF56219">
    <property type="entry name" value="DNase I-like"/>
    <property type="match status" value="1"/>
</dbReference>
<dbReference type="PANTHER" id="PTHR19446">
    <property type="entry name" value="REVERSE TRANSCRIPTASES"/>
    <property type="match status" value="1"/>
</dbReference>
<dbReference type="Pfam" id="PF26215">
    <property type="entry name" value="HTH_animal"/>
    <property type="match status" value="1"/>
</dbReference>
<reference evidence="3" key="1">
    <citation type="submission" date="2021-02" db="EMBL/GenBank/DDBJ databases">
        <authorList>
            <person name="Nowell W R."/>
        </authorList>
    </citation>
    <scope>NUCLEOTIDE SEQUENCE</scope>
</reference>
<dbReference type="CDD" id="cd09076">
    <property type="entry name" value="L1-EN"/>
    <property type="match status" value="1"/>
</dbReference>
<evidence type="ECO:0008006" key="5">
    <source>
        <dbReference type="Google" id="ProtNLM"/>
    </source>
</evidence>
<feature type="domain" description="Helix-turn-helix" evidence="2">
    <location>
        <begin position="52"/>
        <end position="107"/>
    </location>
</feature>
<accession>A0A817AEX4</accession>
<dbReference type="InterPro" id="IPR058912">
    <property type="entry name" value="HTH_animal"/>
</dbReference>
<dbReference type="SUPFAM" id="SSF56672">
    <property type="entry name" value="DNA/RNA polymerases"/>
    <property type="match status" value="1"/>
</dbReference>
<evidence type="ECO:0000259" key="1">
    <source>
        <dbReference type="Pfam" id="PF14529"/>
    </source>
</evidence>
<dbReference type="GO" id="GO:0003824">
    <property type="term" value="F:catalytic activity"/>
    <property type="evidence" value="ECO:0007669"/>
    <property type="project" value="InterPro"/>
</dbReference>
<comment type="caution">
    <text evidence="3">The sequence shown here is derived from an EMBL/GenBank/DDBJ whole genome shotgun (WGS) entry which is preliminary data.</text>
</comment>
<dbReference type="Gene3D" id="3.60.10.10">
    <property type="entry name" value="Endonuclease/exonuclease/phosphatase"/>
    <property type="match status" value="1"/>
</dbReference>